<keyword evidence="2" id="KW-0012">Acyltransferase</keyword>
<dbReference type="InterPro" id="IPR000182">
    <property type="entry name" value="GNAT_dom"/>
</dbReference>
<dbReference type="EMBL" id="CP018180">
    <property type="protein sequence ID" value="AUJ32070.1"/>
    <property type="molecule type" value="Genomic_DNA"/>
</dbReference>
<keyword evidence="1 4" id="KW-0808">Transferase</keyword>
<accession>A0A3Q8CC46</accession>
<proteinExistence type="predicted"/>
<evidence type="ECO:0000313" key="5">
    <source>
        <dbReference type="Proteomes" id="UP000324497"/>
    </source>
</evidence>
<evidence type="ECO:0000256" key="1">
    <source>
        <dbReference type="ARBA" id="ARBA00022679"/>
    </source>
</evidence>
<dbReference type="InterPro" id="IPR016181">
    <property type="entry name" value="Acyl_CoA_acyltransferase"/>
</dbReference>
<dbReference type="InterPro" id="IPR051635">
    <property type="entry name" value="SNAT-like"/>
</dbReference>
<dbReference type="KEGG" id="lng:BSQ50_05580"/>
<keyword evidence="5" id="KW-1185">Reference proteome</keyword>
<dbReference type="SUPFAM" id="SSF55729">
    <property type="entry name" value="Acyl-CoA N-acyltransferases (Nat)"/>
    <property type="match status" value="1"/>
</dbReference>
<dbReference type="PROSITE" id="PS51186">
    <property type="entry name" value="GNAT"/>
    <property type="match status" value="1"/>
</dbReference>
<dbReference type="Proteomes" id="UP000324497">
    <property type="component" value="Chromosome"/>
</dbReference>
<feature type="domain" description="N-acetyltransferase" evidence="3">
    <location>
        <begin position="3"/>
        <end position="163"/>
    </location>
</feature>
<dbReference type="AlphaFoldDB" id="A0A3Q8CC46"/>
<dbReference type="GO" id="GO:0008080">
    <property type="term" value="F:N-acetyltransferase activity"/>
    <property type="evidence" value="ECO:0007669"/>
    <property type="project" value="UniProtKB-ARBA"/>
</dbReference>
<organism evidence="4 5">
    <name type="scientific">Liquorilactobacillus nagelii</name>
    <dbReference type="NCBI Taxonomy" id="82688"/>
    <lineage>
        <taxon>Bacteria</taxon>
        <taxon>Bacillati</taxon>
        <taxon>Bacillota</taxon>
        <taxon>Bacilli</taxon>
        <taxon>Lactobacillales</taxon>
        <taxon>Lactobacillaceae</taxon>
        <taxon>Liquorilactobacillus</taxon>
    </lineage>
</organism>
<reference evidence="4 5" key="1">
    <citation type="submission" date="2016-11" db="EMBL/GenBank/DDBJ databases">
        <title>Interaction between Lactobacillus species and yeast in water kefir.</title>
        <authorList>
            <person name="Behr J."/>
            <person name="Xu D."/>
            <person name="Vogel R.F."/>
        </authorList>
    </citation>
    <scope>NUCLEOTIDE SEQUENCE [LARGE SCALE GENOMIC DNA]</scope>
    <source>
        <strain evidence="4 5">TMW 1.1827</strain>
    </source>
</reference>
<dbReference type="RefSeq" id="WP_057886093.1">
    <property type="nucleotide sequence ID" value="NZ_CP018180.1"/>
</dbReference>
<dbReference type="Pfam" id="PF13508">
    <property type="entry name" value="Acetyltransf_7"/>
    <property type="match status" value="1"/>
</dbReference>
<evidence type="ECO:0000256" key="2">
    <source>
        <dbReference type="ARBA" id="ARBA00023315"/>
    </source>
</evidence>
<name>A0A3Q8CC46_9LACO</name>
<protein>
    <submittedName>
        <fullName evidence="4">GNAT family N-acetyltransferase</fullName>
    </submittedName>
</protein>
<dbReference type="PANTHER" id="PTHR10908">
    <property type="entry name" value="SEROTONIN N-ACETYLTRANSFERASE"/>
    <property type="match status" value="1"/>
</dbReference>
<gene>
    <name evidence="4" type="ORF">BSQ50_05580</name>
</gene>
<dbReference type="GeneID" id="78521588"/>
<dbReference type="CDD" id="cd04301">
    <property type="entry name" value="NAT_SF"/>
    <property type="match status" value="1"/>
</dbReference>
<dbReference type="Gene3D" id="3.40.630.30">
    <property type="match status" value="1"/>
</dbReference>
<dbReference type="PANTHER" id="PTHR10908:SF0">
    <property type="entry name" value="SEROTONIN N-ACETYLTRANSFERASE"/>
    <property type="match status" value="1"/>
</dbReference>
<sequence>MKILLDSVNEWNLKTVMEIERSSFSLSEAASISAMKQRQHQIPETFLGAFVNFKLVGFIVGPAISRRYLTDDLFSSVTKNFSANQAPYQAVLSLAVAPAYRKKGIASQLLQALIAQAQDAGRQGVTLTCLPTLITFYQKNGFQDEGIAESKHADETWHNLFLQL</sequence>
<evidence type="ECO:0000313" key="4">
    <source>
        <dbReference type="EMBL" id="AUJ32070.1"/>
    </source>
</evidence>
<evidence type="ECO:0000259" key="3">
    <source>
        <dbReference type="PROSITE" id="PS51186"/>
    </source>
</evidence>